<keyword evidence="4" id="KW-1185">Reference proteome</keyword>
<dbReference type="PANTHER" id="PTHR13399:SF3">
    <property type="entry name" value="TRANSLOCON-ASSOCIATED PROTEIN SUBUNIT GAMMA"/>
    <property type="match status" value="1"/>
</dbReference>
<dbReference type="EMBL" id="QMKO01001724">
    <property type="protein sequence ID" value="RTG87071.1"/>
    <property type="molecule type" value="Genomic_DNA"/>
</dbReference>
<dbReference type="STRING" id="6184.A0A430QHA5"/>
<name>A0A430QHA5_SCHBO</name>
<dbReference type="Gene3D" id="1.10.8.270">
    <property type="entry name" value="putative rabgap domain of human tbc1 domain family member 14 like domains"/>
    <property type="match status" value="1"/>
</dbReference>
<sequence>MEMLSEMKQENNSRMLSHPNKRNSQQKKFYFKYSTRLLQNPSNKGTYGRRGPGLYRSTVNELSLEQTSLPLNLLHKRLFKFKPSLTPGLGTRRVVSINPRQDPNLKFSMEPRLGDEAFTEWINAVRRMARIGDGLPSAIRSRVWSTLADRQLAKQHVDWDHEIKMAFNEPSNQDDDRLGEQIVKDLHRTGCEQFGSDSDRASLKRVLLAYARWNKRVGYCQGFNVIAAGVLDVTGRDEKKAFKIMVYLIDYVLPESYFAQNLQALSVDIAVFRQLLQNRIPELANHLDNLQFKAALETDCQLTGRQLSTYKQDILSGKNHGAYEPPLMNVYIIQWFLTLFATCLASDAVLRVWDSILLEGSEVILRTAIVIMDFLKRYLNKTTRSSKTTKDEYIKEIQHCDIKSSHCVQNTDKRRLSTTELNEEECMGDNYQEISLTMDMDSEIGTFSRKQAQNGQTSNTHFKEAHNKSINRFSSDQVRGTVKCFSAFWPDKPNNIDSRFSNQLCVSESSSVKSLQCSVNDTLPGNVFRLRNIDSSPLKDGRVKANSDISQIGPGAVSDAPDLIPMHKTSSADQARMTRNLDQLKSHYKKQQTRQLSTIIVLPTNILKSVCYQPNMIAILPQRKYTPNVSFCFKSSLLKLLQFIWKQNKLNLLFLLHFIILFKYSYSDGTLNGHTTSNNHTDHIDYDVNSTNSLIYNKNIYDTNIIYSKKTINELILMNMIKEYNRLKEANNMYNLKESKITPTQSSVVVSHEAISLNDTDTSSCYTSVSRNVPKKLPWQEAAYSFALNCRLNKLITSKQTCELFPVKTSLTQSRREFGAKFGIY</sequence>
<dbReference type="SUPFAM" id="SSF47923">
    <property type="entry name" value="Ypt/Rab-GAP domain of gyp1p"/>
    <property type="match status" value="2"/>
</dbReference>
<dbReference type="InterPro" id="IPR035969">
    <property type="entry name" value="Rab-GAP_TBC_sf"/>
</dbReference>
<evidence type="ECO:0000313" key="3">
    <source>
        <dbReference type="EMBL" id="RTG87071.1"/>
    </source>
</evidence>
<dbReference type="Gene3D" id="1.10.472.80">
    <property type="entry name" value="Ypt/Rab-GAP domain of gyp1p, domain 3"/>
    <property type="match status" value="1"/>
</dbReference>
<feature type="compositionally biased region" description="Basic and acidic residues" evidence="1">
    <location>
        <begin position="1"/>
        <end position="11"/>
    </location>
</feature>
<dbReference type="PANTHER" id="PTHR13399">
    <property type="entry name" value="TRANSLOCON-ASSOCIATED PROTEIN TRAP , GAMMA SUBUNIT"/>
    <property type="match status" value="1"/>
</dbReference>
<comment type="caution">
    <text evidence="3">The sequence shown here is derived from an EMBL/GenBank/DDBJ whole genome shotgun (WGS) entry which is preliminary data.</text>
</comment>
<dbReference type="Pfam" id="PF00566">
    <property type="entry name" value="RabGAP-TBC"/>
    <property type="match status" value="2"/>
</dbReference>
<protein>
    <recommendedName>
        <fullName evidence="2">Rab-GAP TBC domain-containing protein</fullName>
    </recommendedName>
</protein>
<gene>
    <name evidence="3" type="ORF">DC041_0005288</name>
</gene>
<feature type="region of interest" description="Disordered" evidence="1">
    <location>
        <begin position="1"/>
        <end position="25"/>
    </location>
</feature>
<evidence type="ECO:0000256" key="1">
    <source>
        <dbReference type="SAM" id="MobiDB-lite"/>
    </source>
</evidence>
<dbReference type="GO" id="GO:0005783">
    <property type="term" value="C:endoplasmic reticulum"/>
    <property type="evidence" value="ECO:0007669"/>
    <property type="project" value="TreeGrafter"/>
</dbReference>
<reference evidence="3 4" key="1">
    <citation type="journal article" date="2019" name="PLoS Pathog.">
        <title>Genome sequence of the bovine parasite Schistosoma bovis Tanzania.</title>
        <authorList>
            <person name="Oey H."/>
            <person name="Zakrzewski M."/>
            <person name="Gobert G."/>
            <person name="Gravermann K."/>
            <person name="Stoye J."/>
            <person name="Jones M."/>
            <person name="Mcmanus D."/>
            <person name="Krause L."/>
        </authorList>
    </citation>
    <scope>NUCLEOTIDE SEQUENCE [LARGE SCALE GENOMIC DNA]</scope>
    <source>
        <strain evidence="3 4">TAN1997</strain>
    </source>
</reference>
<dbReference type="SMART" id="SM00164">
    <property type="entry name" value="TBC"/>
    <property type="match status" value="1"/>
</dbReference>
<organism evidence="3 4">
    <name type="scientific">Schistosoma bovis</name>
    <name type="common">Blood fluke</name>
    <dbReference type="NCBI Taxonomy" id="6184"/>
    <lineage>
        <taxon>Eukaryota</taxon>
        <taxon>Metazoa</taxon>
        <taxon>Spiralia</taxon>
        <taxon>Lophotrochozoa</taxon>
        <taxon>Platyhelminthes</taxon>
        <taxon>Trematoda</taxon>
        <taxon>Digenea</taxon>
        <taxon>Strigeidida</taxon>
        <taxon>Schistosomatoidea</taxon>
        <taxon>Schistosomatidae</taxon>
        <taxon>Schistosoma</taxon>
    </lineage>
</organism>
<evidence type="ECO:0000313" key="4">
    <source>
        <dbReference type="Proteomes" id="UP000290809"/>
    </source>
</evidence>
<accession>A0A430QHA5</accession>
<feature type="domain" description="Rab-GAP TBC" evidence="2">
    <location>
        <begin position="134"/>
        <end position="360"/>
    </location>
</feature>
<proteinExistence type="predicted"/>
<dbReference type="AlphaFoldDB" id="A0A430QHA5"/>
<dbReference type="PROSITE" id="PS50086">
    <property type="entry name" value="TBC_RABGAP"/>
    <property type="match status" value="1"/>
</dbReference>
<dbReference type="Proteomes" id="UP000290809">
    <property type="component" value="Unassembled WGS sequence"/>
</dbReference>
<dbReference type="InterPro" id="IPR000195">
    <property type="entry name" value="Rab-GAP-TBC_dom"/>
</dbReference>
<evidence type="ECO:0000259" key="2">
    <source>
        <dbReference type="PROSITE" id="PS50086"/>
    </source>
</evidence>